<name>A0AAV6UDP3_9ARAC</name>
<sequence length="98" mass="11485">MEGGDFFITVLDINILKVWSPYGRLLCITTHKNRILQSIRNVKGQIISLFTQQITRTNCGQEDPLTLISHPTFSRHFISRMDPFIHFYLLMDDRFLVT</sequence>
<dbReference type="AlphaFoldDB" id="A0AAV6UDP3"/>
<organism evidence="1 2">
    <name type="scientific">Oedothorax gibbosus</name>
    <dbReference type="NCBI Taxonomy" id="931172"/>
    <lineage>
        <taxon>Eukaryota</taxon>
        <taxon>Metazoa</taxon>
        <taxon>Ecdysozoa</taxon>
        <taxon>Arthropoda</taxon>
        <taxon>Chelicerata</taxon>
        <taxon>Arachnida</taxon>
        <taxon>Araneae</taxon>
        <taxon>Araneomorphae</taxon>
        <taxon>Entelegynae</taxon>
        <taxon>Araneoidea</taxon>
        <taxon>Linyphiidae</taxon>
        <taxon>Erigoninae</taxon>
        <taxon>Oedothorax</taxon>
    </lineage>
</organism>
<dbReference type="Proteomes" id="UP000827092">
    <property type="component" value="Unassembled WGS sequence"/>
</dbReference>
<evidence type="ECO:0000313" key="1">
    <source>
        <dbReference type="EMBL" id="KAG8182329.1"/>
    </source>
</evidence>
<protein>
    <submittedName>
        <fullName evidence="1">Uncharacterized protein</fullName>
    </submittedName>
</protein>
<keyword evidence="2" id="KW-1185">Reference proteome</keyword>
<proteinExistence type="predicted"/>
<dbReference type="EMBL" id="JAFNEN010000468">
    <property type="protein sequence ID" value="KAG8182329.1"/>
    <property type="molecule type" value="Genomic_DNA"/>
</dbReference>
<gene>
    <name evidence="1" type="ORF">JTE90_004095</name>
</gene>
<accession>A0AAV6UDP3</accession>
<reference evidence="1 2" key="1">
    <citation type="journal article" date="2022" name="Nat. Ecol. Evol.">
        <title>A masculinizing supergene underlies an exaggerated male reproductive morph in a spider.</title>
        <authorList>
            <person name="Hendrickx F."/>
            <person name="De Corte Z."/>
            <person name="Sonet G."/>
            <person name="Van Belleghem S.M."/>
            <person name="Kostlbacher S."/>
            <person name="Vangestel C."/>
        </authorList>
    </citation>
    <scope>NUCLEOTIDE SEQUENCE [LARGE SCALE GENOMIC DNA]</scope>
    <source>
        <strain evidence="1">W744_W776</strain>
    </source>
</reference>
<evidence type="ECO:0000313" key="2">
    <source>
        <dbReference type="Proteomes" id="UP000827092"/>
    </source>
</evidence>
<comment type="caution">
    <text evidence="1">The sequence shown here is derived from an EMBL/GenBank/DDBJ whole genome shotgun (WGS) entry which is preliminary data.</text>
</comment>